<dbReference type="Proteomes" id="UP000031512">
    <property type="component" value="Unassembled WGS sequence"/>
</dbReference>
<evidence type="ECO:0000256" key="1">
    <source>
        <dbReference type="SAM" id="MobiDB-lite"/>
    </source>
</evidence>
<dbReference type="GeneID" id="15804899"/>
<protein>
    <submittedName>
        <fullName evidence="3">Signal peptide containing protein</fullName>
    </submittedName>
</protein>
<feature type="chain" id="PRO_5003952244" evidence="2">
    <location>
        <begin position="19"/>
        <end position="372"/>
    </location>
</feature>
<feature type="region of interest" description="Disordered" evidence="1">
    <location>
        <begin position="342"/>
        <end position="372"/>
    </location>
</feature>
<comment type="caution">
    <text evidence="3">The sequence shown here is derived from an EMBL/GenBank/DDBJ whole genome shotgun (WGS) entry which is preliminary data.</text>
</comment>
<keyword evidence="2" id="KW-0732">Signal</keyword>
<dbReference type="KEGG" id="beq:BEWA_017360"/>
<dbReference type="InterPro" id="IPR007480">
    <property type="entry name" value="DUF529"/>
</dbReference>
<dbReference type="AlphaFoldDB" id="L1L9G6"/>
<reference evidence="3 4" key="1">
    <citation type="journal article" date="2012" name="BMC Genomics">
        <title>Comparative genomic analysis and phylogenetic position of Theileria equi.</title>
        <authorList>
            <person name="Kappmeyer L.S."/>
            <person name="Thiagarajan M."/>
            <person name="Herndon D.R."/>
            <person name="Ramsay J.D."/>
            <person name="Caler E."/>
            <person name="Djikeng A."/>
            <person name="Gillespie J.J."/>
            <person name="Lau A.O."/>
            <person name="Roalson E.H."/>
            <person name="Silva J.C."/>
            <person name="Silva M.G."/>
            <person name="Suarez C.E."/>
            <person name="Ueti M.W."/>
            <person name="Nene V.M."/>
            <person name="Mealey R.H."/>
            <person name="Knowles D.P."/>
            <person name="Brayton K.A."/>
        </authorList>
    </citation>
    <scope>NUCLEOTIDE SEQUENCE [LARGE SCALE GENOMIC DNA]</scope>
    <source>
        <strain evidence="3 4">WA</strain>
    </source>
</reference>
<dbReference type="OrthoDB" id="362334at2759"/>
<dbReference type="VEuPathDB" id="PiroplasmaDB:BEWA_017360"/>
<dbReference type="Pfam" id="PF04385">
    <property type="entry name" value="FAINT"/>
    <property type="match status" value="1"/>
</dbReference>
<dbReference type="EMBL" id="ACOU01000008">
    <property type="protein sequence ID" value="EKX72057.1"/>
    <property type="molecule type" value="Genomic_DNA"/>
</dbReference>
<sequence length="372" mass="41820">MKVLAVLWTICLMGLCHCGGDGKVDSSLFDLEEDEENGVPVIKLTVKNGGTTKKVQYDGKDVWSARTFGSPCSSAVLYMGQDRPTLAVIKKKDSTTYKYYNGKHWQKCNLYWHKNKLEALKERCNPTTPITLDFSNLYETKVTVHTKDGDDFEHKLYLPKNGSNVRSIVDAGVPVWEAKEIDHKCCFARSFKKGDHTLLVMTVRNDYGHTDQYFEKVGETWNEVDEKGFDDKFIPLMGGSVTYGTLDLASPDESRIVTRIEEKNGVWKHMYGMGDCLVTSVVDGGALIWTSSGNEKCTLAEVSSKGGFSLAMIYIPTSWSLRNECFERNADGEWTPIDKEEYKSKLQDMKNGATRQSTKESSKAPKNLTVRS</sequence>
<dbReference type="RefSeq" id="XP_004831509.1">
    <property type="nucleotide sequence ID" value="XM_004831452.1"/>
</dbReference>
<proteinExistence type="predicted"/>
<keyword evidence="4" id="KW-1185">Reference proteome</keyword>
<gene>
    <name evidence="3" type="ORF">BEWA_017360</name>
</gene>
<accession>L1L9G6</accession>
<evidence type="ECO:0000256" key="2">
    <source>
        <dbReference type="SAM" id="SignalP"/>
    </source>
</evidence>
<evidence type="ECO:0000313" key="3">
    <source>
        <dbReference type="EMBL" id="EKX72057.1"/>
    </source>
</evidence>
<evidence type="ECO:0000313" key="4">
    <source>
        <dbReference type="Proteomes" id="UP000031512"/>
    </source>
</evidence>
<feature type="signal peptide" evidence="2">
    <location>
        <begin position="1"/>
        <end position="18"/>
    </location>
</feature>
<organism evidence="3 4">
    <name type="scientific">Theileria equi strain WA</name>
    <dbReference type="NCBI Taxonomy" id="1537102"/>
    <lineage>
        <taxon>Eukaryota</taxon>
        <taxon>Sar</taxon>
        <taxon>Alveolata</taxon>
        <taxon>Apicomplexa</taxon>
        <taxon>Aconoidasida</taxon>
        <taxon>Piroplasmida</taxon>
        <taxon>Theileriidae</taxon>
        <taxon>Theileria</taxon>
    </lineage>
</organism>
<name>L1L9G6_THEEQ</name>